<evidence type="ECO:0000313" key="3">
    <source>
        <dbReference type="EMBL" id="MFC7061091.1"/>
    </source>
</evidence>
<protein>
    <recommendedName>
        <fullName evidence="2">Cytokinin riboside 5'-monophosphate phosphoribohydrolase</fullName>
        <ecNumber evidence="2">3.2.2.n1</ecNumber>
    </recommendedName>
</protein>
<sequence length="184" mass="20431">MKRISVFAGSSTGHDPVFVEQTKKLGKAFAEKDIELVYGGANSGLMGELADAILQEGGRVIGVMPTPLFEKEIVHPGLTSFIEVDTMHQRKEKMSYLADGFIALPGGFGTFEELFETITWAQIGLHKKPIGVFNIKEYYTPLIELMDYAIESGFVPPENRSLIIESTEAYDLLQHFKKNATLDL</sequence>
<dbReference type="RefSeq" id="WP_204708820.1">
    <property type="nucleotide sequence ID" value="NZ_JBHSZV010000011.1"/>
</dbReference>
<dbReference type="EMBL" id="JBHSZV010000011">
    <property type="protein sequence ID" value="MFC7061091.1"/>
    <property type="molecule type" value="Genomic_DNA"/>
</dbReference>
<evidence type="ECO:0000313" key="4">
    <source>
        <dbReference type="Proteomes" id="UP001596410"/>
    </source>
</evidence>
<dbReference type="PANTHER" id="PTHR31223">
    <property type="entry name" value="LOG FAMILY PROTEIN YJL055W"/>
    <property type="match status" value="1"/>
</dbReference>
<comment type="caution">
    <text evidence="3">The sequence shown here is derived from an EMBL/GenBank/DDBJ whole genome shotgun (WGS) entry which is preliminary data.</text>
</comment>
<dbReference type="NCBIfam" id="TIGR00730">
    <property type="entry name" value="Rossman fold protein, TIGR00730 family"/>
    <property type="match status" value="1"/>
</dbReference>
<keyword evidence="2" id="KW-0378">Hydrolase</keyword>
<dbReference type="Gene3D" id="3.40.50.450">
    <property type="match status" value="1"/>
</dbReference>
<dbReference type="EC" id="3.2.2.n1" evidence="2"/>
<accession>A0ABW2EJN4</accession>
<dbReference type="Proteomes" id="UP001596410">
    <property type="component" value="Unassembled WGS sequence"/>
</dbReference>
<comment type="similarity">
    <text evidence="1 2">Belongs to the LOG family.</text>
</comment>
<proteinExistence type="inferred from homology"/>
<evidence type="ECO:0000256" key="1">
    <source>
        <dbReference type="ARBA" id="ARBA00006763"/>
    </source>
</evidence>
<evidence type="ECO:0000256" key="2">
    <source>
        <dbReference type="RuleBase" id="RU363015"/>
    </source>
</evidence>
<reference evidence="4" key="1">
    <citation type="journal article" date="2019" name="Int. J. Syst. Evol. Microbiol.">
        <title>The Global Catalogue of Microorganisms (GCM) 10K type strain sequencing project: providing services to taxonomists for standard genome sequencing and annotation.</title>
        <authorList>
            <consortium name="The Broad Institute Genomics Platform"/>
            <consortium name="The Broad Institute Genome Sequencing Center for Infectious Disease"/>
            <person name="Wu L."/>
            <person name="Ma J."/>
        </authorList>
    </citation>
    <scope>NUCLEOTIDE SEQUENCE [LARGE SCALE GENOMIC DNA]</scope>
    <source>
        <strain evidence="4">CGMCC 4.1621</strain>
    </source>
</reference>
<name>A0ABW2EJN4_9BACI</name>
<dbReference type="SUPFAM" id="SSF102405">
    <property type="entry name" value="MCP/YpsA-like"/>
    <property type="match status" value="1"/>
</dbReference>
<dbReference type="InterPro" id="IPR005269">
    <property type="entry name" value="LOG"/>
</dbReference>
<keyword evidence="2" id="KW-0203">Cytokinin biosynthesis</keyword>
<dbReference type="PANTHER" id="PTHR31223:SF70">
    <property type="entry name" value="LOG FAMILY PROTEIN YJL055W"/>
    <property type="match status" value="1"/>
</dbReference>
<keyword evidence="4" id="KW-1185">Reference proteome</keyword>
<gene>
    <name evidence="3" type="ORF">ACFQIC_04340</name>
</gene>
<dbReference type="InterPro" id="IPR031100">
    <property type="entry name" value="LOG_fam"/>
</dbReference>
<dbReference type="Pfam" id="PF03641">
    <property type="entry name" value="Lysine_decarbox"/>
    <property type="match status" value="1"/>
</dbReference>
<organism evidence="3 4">
    <name type="scientific">Halobacillus seohaensis</name>
    <dbReference type="NCBI Taxonomy" id="447421"/>
    <lineage>
        <taxon>Bacteria</taxon>
        <taxon>Bacillati</taxon>
        <taxon>Bacillota</taxon>
        <taxon>Bacilli</taxon>
        <taxon>Bacillales</taxon>
        <taxon>Bacillaceae</taxon>
        <taxon>Halobacillus</taxon>
    </lineage>
</organism>